<keyword evidence="2" id="KW-0456">Lyase</keyword>
<comment type="catalytic activity">
    <reaction evidence="4">
        <text>a 4-saturated-(3S)-3-hydroxyacyl-CoA = a (3E)-enoyl-CoA + H2O</text>
        <dbReference type="Rhea" id="RHEA:20724"/>
        <dbReference type="ChEBI" id="CHEBI:15377"/>
        <dbReference type="ChEBI" id="CHEBI:58521"/>
        <dbReference type="ChEBI" id="CHEBI:137480"/>
        <dbReference type="EC" id="4.2.1.17"/>
    </reaction>
</comment>
<evidence type="ECO:0000256" key="2">
    <source>
        <dbReference type="ARBA" id="ARBA00023239"/>
    </source>
</evidence>
<evidence type="ECO:0000256" key="5">
    <source>
        <dbReference type="RuleBase" id="RU003707"/>
    </source>
</evidence>
<evidence type="ECO:0000256" key="3">
    <source>
        <dbReference type="ARBA" id="ARBA00023709"/>
    </source>
</evidence>
<comment type="similarity">
    <text evidence="1 5">Belongs to the enoyl-CoA hydratase/isomerase family.</text>
</comment>
<comment type="caution">
    <text evidence="6">The sequence shown here is derived from an EMBL/GenBank/DDBJ whole genome shotgun (WGS) entry which is preliminary data.</text>
</comment>
<reference evidence="6 7" key="1">
    <citation type="submission" date="2019-03" db="EMBL/GenBank/DDBJ databases">
        <title>Draft genome sequences of novel Actinobacteria.</title>
        <authorList>
            <person name="Sahin N."/>
            <person name="Ay H."/>
            <person name="Saygin H."/>
        </authorList>
    </citation>
    <scope>NUCLEOTIDE SEQUENCE [LARGE SCALE GENOMIC DNA]</scope>
    <source>
        <strain evidence="6 7">5K548</strain>
    </source>
</reference>
<gene>
    <name evidence="6" type="ORF">E1202_07990</name>
</gene>
<dbReference type="EMBL" id="SMLA01000008">
    <property type="protein sequence ID" value="TDD90559.1"/>
    <property type="molecule type" value="Genomic_DNA"/>
</dbReference>
<dbReference type="Pfam" id="PF00378">
    <property type="entry name" value="ECH_1"/>
    <property type="match status" value="1"/>
</dbReference>
<dbReference type="PANTHER" id="PTHR11941:SF54">
    <property type="entry name" value="ENOYL-COA HYDRATASE, MITOCHONDRIAL"/>
    <property type="match status" value="1"/>
</dbReference>
<sequence length="258" mass="27867">MVERVTTQDHDTTTVVELNNPPVNSWSDELVTDFNVVLDRIETGPHRSVVITGAGNHFSAGGDFDRFQQVTELESAAVFLNSVCALMERVATLPMPVIAAIQGTALGGGLELALACDVRVASVEARLGQPETRWGLLAGAGGTQRLARLVGPGRAKAMMFSAQPVTGAEAHSIGLVEFLVEGACPLQRAMELGEQIAVNSPRAVRNVKRSVDEGLARDLTTALRLERELWLELIPHGDLREGIASFFERRPPHYPDVL</sequence>
<dbReference type="CDD" id="cd06558">
    <property type="entry name" value="crotonase-like"/>
    <property type="match status" value="1"/>
</dbReference>
<protein>
    <submittedName>
        <fullName evidence="6">Enoyl-CoA hydratase</fullName>
    </submittedName>
</protein>
<dbReference type="InterPro" id="IPR018376">
    <property type="entry name" value="Enoyl-CoA_hyd/isom_CS"/>
</dbReference>
<dbReference type="Gene3D" id="3.90.226.10">
    <property type="entry name" value="2-enoyl-CoA Hydratase, Chain A, domain 1"/>
    <property type="match status" value="1"/>
</dbReference>
<dbReference type="GO" id="GO:0006635">
    <property type="term" value="P:fatty acid beta-oxidation"/>
    <property type="evidence" value="ECO:0007669"/>
    <property type="project" value="TreeGrafter"/>
</dbReference>
<dbReference type="PANTHER" id="PTHR11941">
    <property type="entry name" value="ENOYL-COA HYDRATASE-RELATED"/>
    <property type="match status" value="1"/>
</dbReference>
<dbReference type="InterPro" id="IPR029045">
    <property type="entry name" value="ClpP/crotonase-like_dom_sf"/>
</dbReference>
<accession>A0A4R5BWL8</accession>
<dbReference type="FunFam" id="1.10.12.10:FF:000001">
    <property type="entry name" value="Probable enoyl-CoA hydratase, mitochondrial"/>
    <property type="match status" value="1"/>
</dbReference>
<keyword evidence="7" id="KW-1185">Reference proteome</keyword>
<dbReference type="AlphaFoldDB" id="A0A4R5BWL8"/>
<dbReference type="PROSITE" id="PS00166">
    <property type="entry name" value="ENOYL_COA_HYDRATASE"/>
    <property type="match status" value="1"/>
</dbReference>
<comment type="catalytic activity">
    <reaction evidence="3">
        <text>a (3S)-3-hydroxyacyl-CoA = a (2E)-enoyl-CoA + H2O</text>
        <dbReference type="Rhea" id="RHEA:16105"/>
        <dbReference type="ChEBI" id="CHEBI:15377"/>
        <dbReference type="ChEBI" id="CHEBI:57318"/>
        <dbReference type="ChEBI" id="CHEBI:58856"/>
        <dbReference type="EC" id="4.2.1.17"/>
    </reaction>
</comment>
<dbReference type="SUPFAM" id="SSF52096">
    <property type="entry name" value="ClpP/crotonase"/>
    <property type="match status" value="1"/>
</dbReference>
<name>A0A4R5BWL8_9PSEU</name>
<organism evidence="6 7">
    <name type="scientific">Saccharopolyspora karakumensis</name>
    <dbReference type="NCBI Taxonomy" id="2530386"/>
    <lineage>
        <taxon>Bacteria</taxon>
        <taxon>Bacillati</taxon>
        <taxon>Actinomycetota</taxon>
        <taxon>Actinomycetes</taxon>
        <taxon>Pseudonocardiales</taxon>
        <taxon>Pseudonocardiaceae</taxon>
        <taxon>Saccharopolyspora</taxon>
    </lineage>
</organism>
<dbReference type="GO" id="GO:0004300">
    <property type="term" value="F:enoyl-CoA hydratase activity"/>
    <property type="evidence" value="ECO:0007669"/>
    <property type="project" value="UniProtKB-EC"/>
</dbReference>
<evidence type="ECO:0000313" key="7">
    <source>
        <dbReference type="Proteomes" id="UP000294723"/>
    </source>
</evidence>
<dbReference type="Gene3D" id="1.10.12.10">
    <property type="entry name" value="Lyase 2-enoyl-coa Hydratase, Chain A, domain 2"/>
    <property type="match status" value="1"/>
</dbReference>
<evidence type="ECO:0000256" key="1">
    <source>
        <dbReference type="ARBA" id="ARBA00005254"/>
    </source>
</evidence>
<evidence type="ECO:0000256" key="4">
    <source>
        <dbReference type="ARBA" id="ARBA00023717"/>
    </source>
</evidence>
<proteinExistence type="inferred from homology"/>
<dbReference type="InterPro" id="IPR001753">
    <property type="entry name" value="Enoyl-CoA_hydra/iso"/>
</dbReference>
<evidence type="ECO:0000313" key="6">
    <source>
        <dbReference type="EMBL" id="TDD90559.1"/>
    </source>
</evidence>
<dbReference type="InterPro" id="IPR014748">
    <property type="entry name" value="Enoyl-CoA_hydra_C"/>
</dbReference>
<dbReference type="RefSeq" id="WP_132681922.1">
    <property type="nucleotide sequence ID" value="NZ_SMLA01000008.1"/>
</dbReference>
<dbReference type="Proteomes" id="UP000294723">
    <property type="component" value="Unassembled WGS sequence"/>
</dbReference>